<evidence type="ECO:0000256" key="14">
    <source>
        <dbReference type="ARBA" id="ARBA00023098"/>
    </source>
</evidence>
<evidence type="ECO:0000256" key="10">
    <source>
        <dbReference type="ARBA" id="ARBA00022679"/>
    </source>
</evidence>
<evidence type="ECO:0000256" key="16">
    <source>
        <dbReference type="ARBA" id="ARBA00023209"/>
    </source>
</evidence>
<evidence type="ECO:0000256" key="3">
    <source>
        <dbReference type="ARBA" id="ARBA00005119"/>
    </source>
</evidence>
<feature type="transmembrane region" description="Helical" evidence="19">
    <location>
        <begin position="31"/>
        <end position="46"/>
    </location>
</feature>
<evidence type="ECO:0000256" key="13">
    <source>
        <dbReference type="ARBA" id="ARBA00022989"/>
    </source>
</evidence>
<dbReference type="InterPro" id="IPR000374">
    <property type="entry name" value="PC_trans"/>
</dbReference>
<keyword evidence="8" id="KW-1003">Cell membrane</keyword>
<comment type="caution">
    <text evidence="20">The sequence shown here is derived from an EMBL/GenBank/DDBJ whole genome shotgun (WGS) entry which is preliminary data.</text>
</comment>
<dbReference type="EC" id="2.7.7.41" evidence="6 18"/>
<dbReference type="GO" id="GO:0004605">
    <property type="term" value="F:phosphatidate cytidylyltransferase activity"/>
    <property type="evidence" value="ECO:0007669"/>
    <property type="project" value="UniProtKB-EC"/>
</dbReference>
<evidence type="ECO:0000256" key="9">
    <source>
        <dbReference type="ARBA" id="ARBA00022516"/>
    </source>
</evidence>
<protein>
    <recommendedName>
        <fullName evidence="7 18">Phosphatidate cytidylyltransferase</fullName>
        <ecNumber evidence="6 18">2.7.7.41</ecNumber>
    </recommendedName>
</protein>
<feature type="transmembrane region" description="Helical" evidence="19">
    <location>
        <begin position="186"/>
        <end position="204"/>
    </location>
</feature>
<feature type="transmembrane region" description="Helical" evidence="19">
    <location>
        <begin position="53"/>
        <end position="70"/>
    </location>
</feature>
<evidence type="ECO:0000313" key="20">
    <source>
        <dbReference type="EMBL" id="MBB1160795.1"/>
    </source>
</evidence>
<dbReference type="Pfam" id="PF01148">
    <property type="entry name" value="CTP_transf_1"/>
    <property type="match status" value="1"/>
</dbReference>
<keyword evidence="10 18" id="KW-0808">Transferase</keyword>
<name>A0A839HFU6_9BURK</name>
<sequence>MLRQRVITAVLLLAVLLPAMAARSLWPLALIGAAIVGAGGWEWARLNGSRQPVLAGLLLVLLGAVLARVGLGWQAAHFTASAPLPVAPAALWWCLSGAWVLGLVRVLGGGVARWPAWPQGLRLLLGAPMLWAAGLALLTARAQGLAFLVSLLALVWVADIAAYFGGRRFGRRKLAPTISPGKSWEGVWSGALGVALLATAWIAADRLLGAAGPSYYTVLLERHGPLVLALALALLTALSVSGDLFESLVKRSAGVKDSSGLLPGHGGVLDRIDALLPVLPVALALVA</sequence>
<dbReference type="AlphaFoldDB" id="A0A839HFU6"/>
<comment type="subcellular location">
    <subcellularLocation>
        <location evidence="2">Cell membrane</location>
        <topology evidence="2">Multi-pass membrane protein</topology>
    </subcellularLocation>
</comment>
<evidence type="ECO:0000256" key="5">
    <source>
        <dbReference type="ARBA" id="ARBA00010185"/>
    </source>
</evidence>
<dbReference type="GO" id="GO:0016024">
    <property type="term" value="P:CDP-diacylglycerol biosynthetic process"/>
    <property type="evidence" value="ECO:0007669"/>
    <property type="project" value="UniProtKB-UniPathway"/>
</dbReference>
<keyword evidence="17" id="KW-1208">Phospholipid metabolism</keyword>
<accession>A0A839HFU6</accession>
<dbReference type="PROSITE" id="PS01315">
    <property type="entry name" value="CDS"/>
    <property type="match status" value="1"/>
</dbReference>
<evidence type="ECO:0000256" key="15">
    <source>
        <dbReference type="ARBA" id="ARBA00023136"/>
    </source>
</evidence>
<gene>
    <name evidence="20" type="ORF">H4F90_02225</name>
</gene>
<evidence type="ECO:0000256" key="12">
    <source>
        <dbReference type="ARBA" id="ARBA00022695"/>
    </source>
</evidence>
<evidence type="ECO:0000256" key="2">
    <source>
        <dbReference type="ARBA" id="ARBA00004651"/>
    </source>
</evidence>
<feature type="transmembrane region" description="Helical" evidence="19">
    <location>
        <begin position="120"/>
        <end position="139"/>
    </location>
</feature>
<keyword evidence="15 19" id="KW-0472">Membrane</keyword>
<dbReference type="RefSeq" id="WP_182661074.1">
    <property type="nucleotide sequence ID" value="NZ_JACIVI010000001.1"/>
</dbReference>
<dbReference type="PANTHER" id="PTHR46382:SF1">
    <property type="entry name" value="PHOSPHATIDATE CYTIDYLYLTRANSFERASE"/>
    <property type="match status" value="1"/>
</dbReference>
<reference evidence="20 21" key="1">
    <citation type="submission" date="2020-08" db="EMBL/GenBank/DDBJ databases">
        <title>Aquariorum lacteus gen. nov., sp. nov., a new member of the family Comamonadaceae, isolated from freshwater aquarium.</title>
        <authorList>
            <person name="Chun S.-J."/>
        </authorList>
    </citation>
    <scope>NUCLEOTIDE SEQUENCE [LARGE SCALE GENOMIC DNA]</scope>
    <source>
        <strain evidence="20 21">SJAQ100</strain>
    </source>
</reference>
<keyword evidence="11 18" id="KW-0812">Transmembrane</keyword>
<evidence type="ECO:0000313" key="21">
    <source>
        <dbReference type="Proteomes" id="UP000586093"/>
    </source>
</evidence>
<evidence type="ECO:0000256" key="17">
    <source>
        <dbReference type="ARBA" id="ARBA00023264"/>
    </source>
</evidence>
<evidence type="ECO:0000256" key="8">
    <source>
        <dbReference type="ARBA" id="ARBA00022475"/>
    </source>
</evidence>
<dbReference type="UniPathway" id="UPA00557">
    <property type="reaction ID" value="UER00614"/>
</dbReference>
<feature type="transmembrane region" description="Helical" evidence="19">
    <location>
        <begin position="90"/>
        <end position="108"/>
    </location>
</feature>
<evidence type="ECO:0000256" key="11">
    <source>
        <dbReference type="ARBA" id="ARBA00022692"/>
    </source>
</evidence>
<dbReference type="GO" id="GO:0005886">
    <property type="term" value="C:plasma membrane"/>
    <property type="evidence" value="ECO:0007669"/>
    <property type="project" value="UniProtKB-SubCell"/>
</dbReference>
<dbReference type="PANTHER" id="PTHR46382">
    <property type="entry name" value="PHOSPHATIDATE CYTIDYLYLTRANSFERASE"/>
    <property type="match status" value="1"/>
</dbReference>
<evidence type="ECO:0000256" key="6">
    <source>
        <dbReference type="ARBA" id="ARBA00012487"/>
    </source>
</evidence>
<keyword evidence="14" id="KW-0443">Lipid metabolism</keyword>
<feature type="transmembrane region" description="Helical" evidence="19">
    <location>
        <begin position="224"/>
        <end position="245"/>
    </location>
</feature>
<evidence type="ECO:0000256" key="18">
    <source>
        <dbReference type="RuleBase" id="RU003938"/>
    </source>
</evidence>
<keyword evidence="13 19" id="KW-1133">Transmembrane helix</keyword>
<evidence type="ECO:0000256" key="4">
    <source>
        <dbReference type="ARBA" id="ARBA00005189"/>
    </source>
</evidence>
<comment type="pathway">
    <text evidence="3 18">Phospholipid metabolism; CDP-diacylglycerol biosynthesis; CDP-diacylglycerol from sn-glycerol 3-phosphate: step 3/3.</text>
</comment>
<comment type="similarity">
    <text evidence="5 18">Belongs to the CDS family.</text>
</comment>
<feature type="transmembrane region" description="Helical" evidence="19">
    <location>
        <begin position="145"/>
        <end position="165"/>
    </location>
</feature>
<comment type="pathway">
    <text evidence="4">Lipid metabolism.</text>
</comment>
<organism evidence="20 21">
    <name type="scientific">Aquariibacter albus</name>
    <dbReference type="NCBI Taxonomy" id="2759899"/>
    <lineage>
        <taxon>Bacteria</taxon>
        <taxon>Pseudomonadati</taxon>
        <taxon>Pseudomonadota</taxon>
        <taxon>Betaproteobacteria</taxon>
        <taxon>Burkholderiales</taxon>
        <taxon>Sphaerotilaceae</taxon>
        <taxon>Aquariibacter</taxon>
    </lineage>
</organism>
<evidence type="ECO:0000256" key="7">
    <source>
        <dbReference type="ARBA" id="ARBA00019373"/>
    </source>
</evidence>
<evidence type="ECO:0000256" key="1">
    <source>
        <dbReference type="ARBA" id="ARBA00001698"/>
    </source>
</evidence>
<evidence type="ECO:0000256" key="19">
    <source>
        <dbReference type="SAM" id="Phobius"/>
    </source>
</evidence>
<keyword evidence="9" id="KW-0444">Lipid biosynthesis</keyword>
<comment type="catalytic activity">
    <reaction evidence="1 18">
        <text>a 1,2-diacyl-sn-glycero-3-phosphate + CTP + H(+) = a CDP-1,2-diacyl-sn-glycerol + diphosphate</text>
        <dbReference type="Rhea" id="RHEA:16229"/>
        <dbReference type="ChEBI" id="CHEBI:15378"/>
        <dbReference type="ChEBI" id="CHEBI:33019"/>
        <dbReference type="ChEBI" id="CHEBI:37563"/>
        <dbReference type="ChEBI" id="CHEBI:58332"/>
        <dbReference type="ChEBI" id="CHEBI:58608"/>
        <dbReference type="EC" id="2.7.7.41"/>
    </reaction>
</comment>
<dbReference type="EMBL" id="JACIVI010000001">
    <property type="protein sequence ID" value="MBB1160795.1"/>
    <property type="molecule type" value="Genomic_DNA"/>
</dbReference>
<keyword evidence="16" id="KW-0594">Phospholipid biosynthesis</keyword>
<proteinExistence type="inferred from homology"/>
<keyword evidence="21" id="KW-1185">Reference proteome</keyword>
<dbReference type="Proteomes" id="UP000586093">
    <property type="component" value="Unassembled WGS sequence"/>
</dbReference>
<keyword evidence="12 18" id="KW-0548">Nucleotidyltransferase</keyword>